<dbReference type="Gene3D" id="2.20.110.10">
    <property type="entry name" value="Histone H3 K4-specific methyltransferase SET7/9 N-terminal domain"/>
    <property type="match status" value="1"/>
</dbReference>
<proteinExistence type="predicted"/>
<dbReference type="OrthoDB" id="437960at2759"/>
<dbReference type="SUPFAM" id="SSF82185">
    <property type="entry name" value="Histone H3 K4-specific methyltransferase SET7/9 N-terminal domain"/>
    <property type="match status" value="1"/>
</dbReference>
<dbReference type="PANTHER" id="PTHR46917">
    <property type="entry name" value="MORN REPEAT-CONTAINING PROTEIN 2"/>
    <property type="match status" value="1"/>
</dbReference>
<evidence type="ECO:0000313" key="1">
    <source>
        <dbReference type="Proteomes" id="UP000504618"/>
    </source>
</evidence>
<dbReference type="InterPro" id="IPR052849">
    <property type="entry name" value="MORN_repeat_protein"/>
</dbReference>
<name>A0A6J1QPB2_9HYME</name>
<dbReference type="PANTHER" id="PTHR46917:SF1">
    <property type="entry name" value="MORN REPEAT-CONTAINING PROTEIN 2"/>
    <property type="match status" value="1"/>
</dbReference>
<accession>A0A6J1QPB2</accession>
<protein>
    <submittedName>
        <fullName evidence="2">Uncharacterized protein LOC112462638</fullName>
    </submittedName>
</protein>
<organism evidence="1 2">
    <name type="scientific">Temnothorax curvispinosus</name>
    <dbReference type="NCBI Taxonomy" id="300111"/>
    <lineage>
        <taxon>Eukaryota</taxon>
        <taxon>Metazoa</taxon>
        <taxon>Ecdysozoa</taxon>
        <taxon>Arthropoda</taxon>
        <taxon>Hexapoda</taxon>
        <taxon>Insecta</taxon>
        <taxon>Pterygota</taxon>
        <taxon>Neoptera</taxon>
        <taxon>Endopterygota</taxon>
        <taxon>Hymenoptera</taxon>
        <taxon>Apocrita</taxon>
        <taxon>Aculeata</taxon>
        <taxon>Formicoidea</taxon>
        <taxon>Formicidae</taxon>
        <taxon>Myrmicinae</taxon>
        <taxon>Temnothorax</taxon>
    </lineage>
</organism>
<dbReference type="RefSeq" id="XP_024884294.1">
    <property type="nucleotide sequence ID" value="XM_025028526.1"/>
</dbReference>
<sequence length="149" mass="16999">MKRNSSKTSKPTDSKNLNVGIGTARFTFKNGDSYEEKYQVNVDRRTLVKQDEGVYTTDNFDVYDGKWCDDKFGSDKFYIRYNNNARYKGNVDANGMMNGTGTYIFPDGSSLTSIWSRNKPISDIVYKEPLGYKWTTTLISDNVCISTKL</sequence>
<gene>
    <name evidence="2" type="primary">LOC112462638</name>
</gene>
<evidence type="ECO:0000313" key="2">
    <source>
        <dbReference type="RefSeq" id="XP_024884294.1"/>
    </source>
</evidence>
<keyword evidence="1" id="KW-1185">Reference proteome</keyword>
<dbReference type="GeneID" id="112462638"/>
<dbReference type="AlphaFoldDB" id="A0A6J1QPB2"/>
<reference evidence="2" key="1">
    <citation type="submission" date="2025-08" db="UniProtKB">
        <authorList>
            <consortium name="RefSeq"/>
        </authorList>
    </citation>
    <scope>IDENTIFICATION</scope>
    <source>
        <tissue evidence="2">Whole body</tissue>
    </source>
</reference>
<dbReference type="Proteomes" id="UP000504618">
    <property type="component" value="Unplaced"/>
</dbReference>